<dbReference type="Proteomes" id="UP000733858">
    <property type="component" value="Unassembled WGS sequence"/>
</dbReference>
<organism evidence="1 2">
    <name type="scientific">Rhizobium croatiense</name>
    <dbReference type="NCBI Taxonomy" id="2867516"/>
    <lineage>
        <taxon>Bacteria</taxon>
        <taxon>Pseudomonadati</taxon>
        <taxon>Pseudomonadota</taxon>
        <taxon>Alphaproteobacteria</taxon>
        <taxon>Hyphomicrobiales</taxon>
        <taxon>Rhizobiaceae</taxon>
        <taxon>Rhizobium/Agrobacterium group</taxon>
        <taxon>Rhizobium</taxon>
    </lineage>
</organism>
<evidence type="ECO:0000313" key="1">
    <source>
        <dbReference type="EMBL" id="MBY4629385.1"/>
    </source>
</evidence>
<protein>
    <recommendedName>
        <fullName evidence="3">Transcriptional regulator</fullName>
    </recommendedName>
</protein>
<evidence type="ECO:0008006" key="3">
    <source>
        <dbReference type="Google" id="ProtNLM"/>
    </source>
</evidence>
<evidence type="ECO:0000313" key="2">
    <source>
        <dbReference type="Proteomes" id="UP000733858"/>
    </source>
</evidence>
<comment type="caution">
    <text evidence="1">The sequence shown here is derived from an EMBL/GenBank/DDBJ whole genome shotgun (WGS) entry which is preliminary data.</text>
</comment>
<reference evidence="1 2" key="1">
    <citation type="submission" date="2021-08" db="EMBL/GenBank/DDBJ databases">
        <title>Rhizobium croatiense sp. nov. and Rhizobium redzepovicii sp. nov., two new species isolated from nodules of Phaseolus vulgaris in Croatia.</title>
        <authorList>
            <person name="Rajnovic I."/>
            <person name="Ramirez-Bahena M.H."/>
            <person name="Kajic S."/>
            <person name="Igual M.J."/>
            <person name="Peix A."/>
            <person name="Velazquez E."/>
            <person name="Sikora S."/>
        </authorList>
    </citation>
    <scope>NUCLEOTIDE SEQUENCE [LARGE SCALE GENOMIC DNA]</scope>
    <source>
        <strain evidence="1 2">13T</strain>
    </source>
</reference>
<accession>A0ABS7LX08</accession>
<sequence length="62" mass="7015">MLPKENILVLADVQAKVFSLHRRLAIMLKKLDRIERGVTEIELAEHIGAGRRNHDRACGKAI</sequence>
<name>A0ABS7LX08_9HYPH</name>
<keyword evidence="2" id="KW-1185">Reference proteome</keyword>
<proteinExistence type="predicted"/>
<gene>
    <name evidence="1" type="ORF">K6M89_08670</name>
</gene>
<dbReference type="RefSeq" id="WP_222139134.1">
    <property type="nucleotide sequence ID" value="NZ_JAILYJ010000004.1"/>
</dbReference>
<dbReference type="EMBL" id="JAILYJ010000004">
    <property type="protein sequence ID" value="MBY4629385.1"/>
    <property type="molecule type" value="Genomic_DNA"/>
</dbReference>